<dbReference type="GO" id="GO:0004312">
    <property type="term" value="F:fatty acid synthase activity"/>
    <property type="evidence" value="ECO:0007669"/>
    <property type="project" value="TreeGrafter"/>
</dbReference>
<dbReference type="SMART" id="SM00829">
    <property type="entry name" value="PKS_ER"/>
    <property type="match status" value="1"/>
</dbReference>
<accession>A0A926QT16</accession>
<dbReference type="Pfam" id="PF13602">
    <property type="entry name" value="ADH_zinc_N_2"/>
    <property type="match status" value="1"/>
</dbReference>
<dbReference type="SUPFAM" id="SSF53335">
    <property type="entry name" value="S-adenosyl-L-methionine-dependent methyltransferases"/>
    <property type="match status" value="1"/>
</dbReference>
<dbReference type="PROSITE" id="PS50075">
    <property type="entry name" value="CARRIER"/>
    <property type="match status" value="1"/>
</dbReference>
<dbReference type="FunFam" id="3.40.50.720:FF:000209">
    <property type="entry name" value="Polyketide synthase Pks12"/>
    <property type="match status" value="1"/>
</dbReference>
<evidence type="ECO:0000256" key="9">
    <source>
        <dbReference type="PROSITE-ProRule" id="PRU01363"/>
    </source>
</evidence>
<feature type="region of interest" description="N-terminal hotdog fold" evidence="9">
    <location>
        <begin position="895"/>
        <end position="1015"/>
    </location>
</feature>
<dbReference type="Gene3D" id="1.10.1200.10">
    <property type="entry name" value="ACP-like"/>
    <property type="match status" value="1"/>
</dbReference>
<keyword evidence="7" id="KW-0511">Multifunctional enzyme</keyword>
<dbReference type="Pfam" id="PF00550">
    <property type="entry name" value="PP-binding"/>
    <property type="match status" value="1"/>
</dbReference>
<sequence length="2494" mass="262811">MPIALVGAACRLPGGITSPDELWAALSEGRDLVTEVPPDRFDSSRYLDPNPHRPGRTYTVAGGFLRDYDRFDADYFGISPREAARMDPQQRLLLEMAVEALDDAGMDADRIAGSDIAVFIGCAGSSALAMMGALPDETDAYTMTGGANSIVSNRLSHVFDLRGPSMTVDTACSSALTAVHQACEALRAGRSRMAFAGGIGLLLDPHPYIGFAKASMLSPTGRCRAFSAAADGFVRAEGGGLVVLKPLADALADGDRVHAVIRASGVNSDGHTQGMALPSSEAQEELLRTLYRDAGVSPDELVYFEAHGTGTQAGDRAECQAVGRALAAARTRGPLPIGSVKSNLGHLEAASGMPGLLKALLVLRHRHIPATLHAEPLATGIDFAGLGLEPAVTARPVPPCEGRALVGVGSAGFGGANAHVLLEAPPDPVPAEQAPARPQGAALPVLVSAHTEDALTTAVHRMADHLETVAPDAFYDTAWTACRRRRLHPHRAVVLARTPEQAADRLRERAASPAVPPPPVTGRAASGRVVFAFSGNGSQWHGMGADLMAAVPAFRAAVTEADAALTPLLGWSVAEELAAPGEHSRMDRTEIAQPALFALQMGLVAALADQGVRPDVVLGHSVGEIAAACAAGALDLPAAARVVAERSRLQGTTAGSGRMAALGLPEREARVLLLPYGGKLEIAAVNSVRDVTVSGDERALKDLGHHLADRDVFFRPLELDYAFHSRLMDPLAEPMKAALAGLRPGALRLPFASTVTGGLRHGQQGTGLDAGYWWRNLRRPVLFAEAAAAALEEGCGALVEIGPHPVLTSYLRRAAETAGVPAAVLPTLRRHRRGTDALDETVGGALAAGAGDWTAFFPVPGKVTGLPPYAWQRAAHPMPPAATWTRTCGDGTLDHPLLGERAAALEPGWHQRLDPVRLPWLADHKVAGAVLMPAAGYVEAALAAGSRAFDGPVEVTALTFQPLTLPWDDPDMNVWLHTSLSDEDGVVRVASRAGGPGQPWRPHARGRVRRLLGRAPETLDGGTLGRQFPHRARADEVYDRARRGGLDYGPSFRVLDHVRTDGREAVAHYRAEHLDTAGYLAHPAILDGALQAGAALLDDTDGATFLPAAVDTVRAWRPPAATGHVRVRGRSATAAEAVWDVTVVDEDGTVCVELLGCRLRRFDTAAGPSVSECVTELRAAPRPGRTGEAFPLPHPRAGGATPPAVVLSESETRRGRDLMDALKRVTAHFAVRAVEEILPGSARFTWAELSGAGVLPEYEPLLGVLLEVAEEHGLVAGADAFRSGDACRVLAPGRPGETVRSLADGPLRRGPELTAYGMCGQRLPDILTGRCDPLELLFSESGRHLTEELYTSSLQSEAAHRAIRSCVRALAGAWPADRPLRVLEVGAGTGATTRAVAPHLPRERTQYVFTDVSESFFPRARARLTAHDFIEYRTLDLNADPQEQGCAEGAFDLVLASNVLHATEDVRAALGRLSYLLADGGHLLVQEIHDTAACALVFGVLKSFWNRTDLAERPHTPLLPQARWRELLTETGFGDVAHADAGGELARVASVLRARRTPRPGAVAVPPPPQAPADSAWIVAGEPDCDLSAGLAAALTAAGGTVHRTGPDAPAGAWAGLPGGGADATSVTAVLVTDTDPGASELTPLEATTRSVRYAAALRDASAMLSRLPSDISRSLWLVAPTHGATPQPEPATVPAAATWGTARSLANEHPRIAVRRLAADYGGGADAVRRIVAELLDPGDEDEIVTTRHGRFVTRVTDRPAAPEAAAPPQPGAYALRVRRPGPAYDLVWRPVPPPAPPGPGEVSVEVRAVGLNYRDVLQAQAVLPPQPGADGTGEHPVGYECAGIVTAVGEQVSSLAPGDRVCVLARGALRSHLTVDARAVVRVPDGMDLTAAATVPLAHLTAQYGLGHVARLSRGQTVLVHAAVGGVGLAAVRYAQRAGARVIATAGTAHKRNLLRLLGVDHVADSRTLGFAEQVLDATGGRGVDVVLNSLSGEAVTRSLELLKPGGHFVELGKRDLYANERLLLGPFQRALTFSAVDLNEMVLEDPDRVRHHVGLLAEGIAAGDIRPVPHWVRPAAEAAEAFRLLQHSHHVGKLVLTFDQPPPLTPYPVRRPLDREGTYLVTGGLSGFGAATAQWLAERGARHLALVGRRGERTPGAPEMLEDLRAQGVRATAYAADAADIEAMRTVFRDADDRGHPVRGVVHAAMHLDDAPLADLDDARVAAVLAPKIGGALVLDELTRGRRLDLFVLYSSAAALIGNPHQAPYAGANLALESLARARRRRGEAALAVQWGGIDEAGYVARLGLTEMLESKGMGLLAPRLAHERLGRLLTEPAEVVAVGRMTWDALRSFCPAADAPRLSLVLAPAGDVAGHSGDDLRRQLAVLPPQEARELALEALAELAATVLQTVPERVPMERPLGELGMDSLMAAELAVLVQRHFDCEIPTIEAVANPTLIALADLVLKQQAARAAAVTLPPQQTGPRQAAAPAVRP</sequence>
<dbReference type="InterPro" id="IPR011032">
    <property type="entry name" value="GroES-like_sf"/>
</dbReference>
<dbReference type="EMBL" id="JACVQF010000215">
    <property type="protein sequence ID" value="MBD0422636.1"/>
    <property type="molecule type" value="Genomic_DNA"/>
</dbReference>
<dbReference type="Proteomes" id="UP000621210">
    <property type="component" value="Unassembled WGS sequence"/>
</dbReference>
<evidence type="ECO:0000259" key="10">
    <source>
        <dbReference type="PROSITE" id="PS50075"/>
    </source>
</evidence>
<dbReference type="Gene3D" id="3.40.366.10">
    <property type="entry name" value="Malonyl-Coenzyme A Acyl Carrier Protein, domain 2"/>
    <property type="match status" value="1"/>
</dbReference>
<reference evidence="13" key="2">
    <citation type="submission" date="2020-09" db="EMBL/GenBank/DDBJ databases">
        <authorList>
            <person name="Luo X."/>
        </authorList>
    </citation>
    <scope>NUCLEOTIDE SEQUENCE</scope>
    <source>
        <strain evidence="13">TRM S81-3</strain>
    </source>
</reference>
<dbReference type="PANTHER" id="PTHR43775">
    <property type="entry name" value="FATTY ACID SYNTHASE"/>
    <property type="match status" value="1"/>
</dbReference>
<dbReference type="GO" id="GO:0016491">
    <property type="term" value="F:oxidoreductase activity"/>
    <property type="evidence" value="ECO:0007669"/>
    <property type="project" value="InterPro"/>
</dbReference>
<dbReference type="SMART" id="SM00826">
    <property type="entry name" value="PKS_DH"/>
    <property type="match status" value="1"/>
</dbReference>
<reference evidence="13" key="1">
    <citation type="submission" date="2020-09" db="EMBL/GenBank/DDBJ databases">
        <title>Streptomyces grisecoloratus sp. nov., isolated from cotton soil.</title>
        <authorList>
            <person name="Xing L."/>
        </authorList>
    </citation>
    <scope>NUCLEOTIDE SEQUENCE</scope>
    <source>
        <strain evidence="13">TRM S81-3</strain>
    </source>
</reference>
<feature type="domain" description="PKS/mFAS DH" evidence="12">
    <location>
        <begin position="895"/>
        <end position="1168"/>
    </location>
</feature>
<dbReference type="InterPro" id="IPR036736">
    <property type="entry name" value="ACP-like_sf"/>
</dbReference>
<dbReference type="InterPro" id="IPR049551">
    <property type="entry name" value="PKS_DH_C"/>
</dbReference>
<dbReference type="Pfam" id="PF21089">
    <property type="entry name" value="PKS_DH_N"/>
    <property type="match status" value="1"/>
</dbReference>
<keyword evidence="8" id="KW-0012">Acyltransferase</keyword>
<dbReference type="SMART" id="SM00825">
    <property type="entry name" value="PKS_KS"/>
    <property type="match status" value="1"/>
</dbReference>
<dbReference type="InterPro" id="IPR009081">
    <property type="entry name" value="PP-bd_ACP"/>
</dbReference>
<dbReference type="SMART" id="SM00823">
    <property type="entry name" value="PKS_PP"/>
    <property type="match status" value="1"/>
</dbReference>
<dbReference type="InterPro" id="IPR001227">
    <property type="entry name" value="Ac_transferase_dom_sf"/>
</dbReference>
<feature type="active site" description="Proton acceptor; for dehydratase activity" evidence="9">
    <location>
        <position position="924"/>
    </location>
</feature>
<keyword evidence="3" id="KW-0597">Phosphoprotein</keyword>
<keyword evidence="4" id="KW-0808">Transferase</keyword>
<evidence type="ECO:0000256" key="7">
    <source>
        <dbReference type="ARBA" id="ARBA00023268"/>
    </source>
</evidence>
<dbReference type="InterPro" id="IPR014030">
    <property type="entry name" value="Ketoacyl_synth_N"/>
</dbReference>
<evidence type="ECO:0000256" key="3">
    <source>
        <dbReference type="ARBA" id="ARBA00022553"/>
    </source>
</evidence>
<dbReference type="CDD" id="cd00833">
    <property type="entry name" value="PKS"/>
    <property type="match status" value="1"/>
</dbReference>
<dbReference type="InterPro" id="IPR013154">
    <property type="entry name" value="ADH-like_N"/>
</dbReference>
<dbReference type="InterPro" id="IPR049900">
    <property type="entry name" value="PKS_mFAS_DH"/>
</dbReference>
<evidence type="ECO:0000313" key="13">
    <source>
        <dbReference type="EMBL" id="MBD0422636.1"/>
    </source>
</evidence>
<dbReference type="InterPro" id="IPR020806">
    <property type="entry name" value="PKS_PP-bd"/>
</dbReference>
<evidence type="ECO:0000259" key="12">
    <source>
        <dbReference type="PROSITE" id="PS52019"/>
    </source>
</evidence>
<dbReference type="Pfam" id="PF16197">
    <property type="entry name" value="KAsynt_C_assoc"/>
    <property type="match status" value="1"/>
</dbReference>
<dbReference type="SUPFAM" id="SSF55048">
    <property type="entry name" value="Probable ACP-binding domain of malonyl-CoA ACP transacylase"/>
    <property type="match status" value="1"/>
</dbReference>
<proteinExistence type="predicted"/>
<keyword evidence="14" id="KW-1185">Reference proteome</keyword>
<dbReference type="GO" id="GO:0006633">
    <property type="term" value="P:fatty acid biosynthetic process"/>
    <property type="evidence" value="ECO:0007669"/>
    <property type="project" value="InterPro"/>
</dbReference>
<dbReference type="GO" id="GO:0004315">
    <property type="term" value="F:3-oxoacyl-[acyl-carrier-protein] synthase activity"/>
    <property type="evidence" value="ECO:0007669"/>
    <property type="project" value="InterPro"/>
</dbReference>
<dbReference type="SUPFAM" id="SSF50129">
    <property type="entry name" value="GroES-like"/>
    <property type="match status" value="1"/>
</dbReference>
<dbReference type="InterPro" id="IPR032821">
    <property type="entry name" value="PKS_assoc"/>
</dbReference>
<dbReference type="GO" id="GO:0017000">
    <property type="term" value="P:antibiotic biosynthetic process"/>
    <property type="evidence" value="ECO:0007669"/>
    <property type="project" value="UniProtKB-KW"/>
</dbReference>
<dbReference type="SUPFAM" id="SSF53901">
    <property type="entry name" value="Thiolase-like"/>
    <property type="match status" value="1"/>
</dbReference>
<evidence type="ECO:0000313" key="14">
    <source>
        <dbReference type="Proteomes" id="UP000621210"/>
    </source>
</evidence>
<dbReference type="InterPro" id="IPR020841">
    <property type="entry name" value="PKS_Beta-ketoAc_synthase_dom"/>
</dbReference>
<evidence type="ECO:0000256" key="6">
    <source>
        <dbReference type="ARBA" id="ARBA00023194"/>
    </source>
</evidence>
<evidence type="ECO:0000259" key="11">
    <source>
        <dbReference type="PROSITE" id="PS52004"/>
    </source>
</evidence>
<evidence type="ECO:0000256" key="8">
    <source>
        <dbReference type="ARBA" id="ARBA00023315"/>
    </source>
</evidence>
<dbReference type="InterPro" id="IPR049552">
    <property type="entry name" value="PKS_DH_N"/>
</dbReference>
<dbReference type="InterPro" id="IPR020843">
    <property type="entry name" value="ER"/>
</dbReference>
<dbReference type="InterPro" id="IPR013968">
    <property type="entry name" value="PKS_KR"/>
</dbReference>
<dbReference type="Pfam" id="PF08242">
    <property type="entry name" value="Methyltransf_12"/>
    <property type="match status" value="1"/>
</dbReference>
<evidence type="ECO:0000256" key="1">
    <source>
        <dbReference type="ARBA" id="ARBA00004792"/>
    </source>
</evidence>
<dbReference type="InterPro" id="IPR042104">
    <property type="entry name" value="PKS_dehydratase_sf"/>
</dbReference>
<gene>
    <name evidence="13" type="ORF">H0H10_26330</name>
</gene>
<dbReference type="Pfam" id="PF02801">
    <property type="entry name" value="Ketoacyl-synt_C"/>
    <property type="match status" value="1"/>
</dbReference>
<dbReference type="Gene3D" id="3.90.180.10">
    <property type="entry name" value="Medium-chain alcohol dehydrogenases, catalytic domain"/>
    <property type="match status" value="1"/>
</dbReference>
<dbReference type="SMART" id="SM00822">
    <property type="entry name" value="PKS_KR"/>
    <property type="match status" value="1"/>
</dbReference>
<dbReference type="InterPro" id="IPR013217">
    <property type="entry name" value="Methyltransf_12"/>
</dbReference>
<comment type="pathway">
    <text evidence="1">Antibiotic biosynthesis.</text>
</comment>
<dbReference type="Gene3D" id="3.30.70.3290">
    <property type="match status" value="1"/>
</dbReference>
<keyword evidence="5" id="KW-0521">NADP</keyword>
<dbReference type="CDD" id="cd05195">
    <property type="entry name" value="enoyl_red"/>
    <property type="match status" value="1"/>
</dbReference>
<dbReference type="Gene3D" id="3.40.47.10">
    <property type="match status" value="1"/>
</dbReference>
<dbReference type="InterPro" id="IPR018201">
    <property type="entry name" value="Ketoacyl_synth_AS"/>
</dbReference>
<dbReference type="Gene3D" id="3.10.129.110">
    <property type="entry name" value="Polyketide synthase dehydratase"/>
    <property type="match status" value="1"/>
</dbReference>
<dbReference type="InterPro" id="IPR006162">
    <property type="entry name" value="Ppantetheine_attach_site"/>
</dbReference>
<dbReference type="PANTHER" id="PTHR43775:SF37">
    <property type="entry name" value="SI:DKEY-61P9.11"/>
    <property type="match status" value="1"/>
</dbReference>
<protein>
    <submittedName>
        <fullName evidence="13">SDR family NAD(P)-dependent oxidoreductase</fullName>
    </submittedName>
</protein>
<dbReference type="Pfam" id="PF08659">
    <property type="entry name" value="KR"/>
    <property type="match status" value="1"/>
</dbReference>
<dbReference type="Pfam" id="PF00698">
    <property type="entry name" value="Acyl_transf_1"/>
    <property type="match status" value="1"/>
</dbReference>
<feature type="domain" description="Ketosynthase family 3 (KS3)" evidence="11">
    <location>
        <begin position="1"/>
        <end position="424"/>
    </location>
</feature>
<dbReference type="InterPro" id="IPR014043">
    <property type="entry name" value="Acyl_transferase_dom"/>
</dbReference>
<evidence type="ECO:0000256" key="5">
    <source>
        <dbReference type="ARBA" id="ARBA00022857"/>
    </source>
</evidence>
<dbReference type="CDD" id="cd02440">
    <property type="entry name" value="AdoMet_MTases"/>
    <property type="match status" value="1"/>
</dbReference>
<dbReference type="Pfam" id="PF08240">
    <property type="entry name" value="ADH_N"/>
    <property type="match status" value="1"/>
</dbReference>
<dbReference type="SUPFAM" id="SSF51735">
    <property type="entry name" value="NAD(P)-binding Rossmann-fold domains"/>
    <property type="match status" value="3"/>
</dbReference>
<feature type="active site" description="Proton donor; for dehydratase activity" evidence="9">
    <location>
        <position position="1087"/>
    </location>
</feature>
<dbReference type="InterPro" id="IPR050091">
    <property type="entry name" value="PKS_NRPS_Biosynth_Enz"/>
</dbReference>
<dbReference type="InterPro" id="IPR057326">
    <property type="entry name" value="KR_dom"/>
</dbReference>
<dbReference type="PROSITE" id="PS00012">
    <property type="entry name" value="PHOSPHOPANTETHEINE"/>
    <property type="match status" value="1"/>
</dbReference>
<dbReference type="GO" id="GO:0031177">
    <property type="term" value="F:phosphopantetheine binding"/>
    <property type="evidence" value="ECO:0007669"/>
    <property type="project" value="InterPro"/>
</dbReference>
<dbReference type="PROSITE" id="PS52004">
    <property type="entry name" value="KS3_2"/>
    <property type="match status" value="1"/>
</dbReference>
<name>A0A926QT16_9ACTN</name>
<dbReference type="PROSITE" id="PS52019">
    <property type="entry name" value="PKS_MFAS_DH"/>
    <property type="match status" value="1"/>
</dbReference>
<comment type="caution">
    <text evidence="13">The sequence shown here is derived from an EMBL/GenBank/DDBJ whole genome shotgun (WGS) entry which is preliminary data.</text>
</comment>
<dbReference type="InterPro" id="IPR016039">
    <property type="entry name" value="Thiolase-like"/>
</dbReference>
<dbReference type="PROSITE" id="PS00606">
    <property type="entry name" value="KS3_1"/>
    <property type="match status" value="1"/>
</dbReference>
<dbReference type="InterPro" id="IPR036291">
    <property type="entry name" value="NAD(P)-bd_dom_sf"/>
</dbReference>
<feature type="domain" description="Carrier" evidence="10">
    <location>
        <begin position="2391"/>
        <end position="2468"/>
    </location>
</feature>
<dbReference type="InterPro" id="IPR029063">
    <property type="entry name" value="SAM-dependent_MTases_sf"/>
</dbReference>
<keyword evidence="2" id="KW-0596">Phosphopantetheine</keyword>
<dbReference type="InterPro" id="IPR016035">
    <property type="entry name" value="Acyl_Trfase/lysoPLipase"/>
</dbReference>
<dbReference type="Pfam" id="PF14765">
    <property type="entry name" value="PS-DH"/>
    <property type="match status" value="1"/>
</dbReference>
<keyword evidence="6" id="KW-0045">Antibiotic biosynthesis</keyword>
<organism evidence="13 14">
    <name type="scientific">Streptomyces griseicoloratus</name>
    <dbReference type="NCBI Taxonomy" id="2752516"/>
    <lineage>
        <taxon>Bacteria</taxon>
        <taxon>Bacillati</taxon>
        <taxon>Actinomycetota</taxon>
        <taxon>Actinomycetes</taxon>
        <taxon>Kitasatosporales</taxon>
        <taxon>Streptomycetaceae</taxon>
        <taxon>Streptomyces</taxon>
    </lineage>
</organism>
<feature type="region of interest" description="C-terminal hotdog fold" evidence="9">
    <location>
        <begin position="1029"/>
        <end position="1168"/>
    </location>
</feature>
<dbReference type="SUPFAM" id="SSF47336">
    <property type="entry name" value="ACP-like"/>
    <property type="match status" value="1"/>
</dbReference>
<dbReference type="Pfam" id="PF00109">
    <property type="entry name" value="ketoacyl-synt"/>
    <property type="match status" value="1"/>
</dbReference>
<dbReference type="InterPro" id="IPR014031">
    <property type="entry name" value="Ketoacyl_synth_C"/>
</dbReference>
<dbReference type="SUPFAM" id="SSF52151">
    <property type="entry name" value="FabD/lysophospholipase-like"/>
    <property type="match status" value="1"/>
</dbReference>
<evidence type="ECO:0000256" key="4">
    <source>
        <dbReference type="ARBA" id="ARBA00022679"/>
    </source>
</evidence>
<evidence type="ECO:0000256" key="2">
    <source>
        <dbReference type="ARBA" id="ARBA00022450"/>
    </source>
</evidence>
<dbReference type="Gene3D" id="3.40.50.720">
    <property type="entry name" value="NAD(P)-binding Rossmann-like Domain"/>
    <property type="match status" value="3"/>
</dbReference>
<dbReference type="Gene3D" id="3.40.50.150">
    <property type="entry name" value="Vaccinia Virus protein VP39"/>
    <property type="match status" value="1"/>
</dbReference>
<dbReference type="InterPro" id="IPR016036">
    <property type="entry name" value="Malonyl_transacylase_ACP-bd"/>
</dbReference>
<dbReference type="SMART" id="SM00827">
    <property type="entry name" value="PKS_AT"/>
    <property type="match status" value="1"/>
</dbReference>
<dbReference type="InterPro" id="IPR020807">
    <property type="entry name" value="PKS_DH"/>
</dbReference>